<protein>
    <submittedName>
        <fullName evidence="1">Uncharacterized protein</fullName>
    </submittedName>
</protein>
<dbReference type="AlphaFoldDB" id="W7DZG1"/>
<sequence>MPNSQLFPTAQNTPDQMNGSIFFVDNKTSQEHQYIATSEDVKVPKEISNLTAGNDWYQKDLSHMTTNLMQKELNSTALTPTARIADINYAGSISHYSPGDTSDHGASADIKIYNKRKQMYISAEYGIKPSYQDILGRDPSHDEIQNVAGYRIEWDNVTRNNAIQNERTRIAYSDEAFNIIHDNVNRILGYDWGNDNNVRWAQSRLANGESMK</sequence>
<organism evidence="1 2">
    <name type="scientific">Commensalibacter papalotli</name>
    <name type="common">ex Servin-Garciduenas et al. 2014</name>
    <dbReference type="NCBI Taxonomy" id="1208583"/>
    <lineage>
        <taxon>Bacteria</taxon>
        <taxon>Pseudomonadati</taxon>
        <taxon>Pseudomonadota</taxon>
        <taxon>Alphaproteobacteria</taxon>
        <taxon>Acetobacterales</taxon>
        <taxon>Acetobacteraceae</taxon>
    </lineage>
</organism>
<evidence type="ECO:0000313" key="2">
    <source>
        <dbReference type="Proteomes" id="UP000019250"/>
    </source>
</evidence>
<evidence type="ECO:0000313" key="1">
    <source>
        <dbReference type="EMBL" id="EUK18084.1"/>
    </source>
</evidence>
<dbReference type="EMBL" id="ATSX01000002">
    <property type="protein sequence ID" value="EUK18084.1"/>
    <property type="molecule type" value="Genomic_DNA"/>
</dbReference>
<accession>W7DZG1</accession>
<reference evidence="1 2" key="1">
    <citation type="journal article" date="2014" name="Genome Announc.">
        <title>Draft Genome Sequence of Commensalibacter papalotli MX01, a Symbiont Identified from the Guts of Overwintering Monarch Butterflies.</title>
        <authorList>
            <person name="Servin-Garciduenas L.E."/>
            <person name="Sanchez-Quinto A."/>
            <person name="Martinez-Romero E."/>
        </authorList>
    </citation>
    <scope>NUCLEOTIDE SEQUENCE [LARGE SCALE GENOMIC DNA]</scope>
    <source>
        <strain evidence="2">MX-MONARCH01</strain>
    </source>
</reference>
<dbReference type="RefSeq" id="WP_034340090.1">
    <property type="nucleotide sequence ID" value="NZ_ATSX01000002.1"/>
</dbReference>
<keyword evidence="2" id="KW-1185">Reference proteome</keyword>
<proteinExistence type="predicted"/>
<name>W7DZG1_9PROT</name>
<gene>
    <name evidence="1" type="ORF">COMX_08835</name>
</gene>
<comment type="caution">
    <text evidence="1">The sequence shown here is derived from an EMBL/GenBank/DDBJ whole genome shotgun (WGS) entry which is preliminary data.</text>
</comment>
<feature type="non-terminal residue" evidence="1">
    <location>
        <position position="212"/>
    </location>
</feature>
<dbReference type="Proteomes" id="UP000019250">
    <property type="component" value="Unassembled WGS sequence"/>
</dbReference>